<organism evidence="2 3">
    <name type="scientific">Deinococcus arenae</name>
    <dbReference type="NCBI Taxonomy" id="1452751"/>
    <lineage>
        <taxon>Bacteria</taxon>
        <taxon>Thermotogati</taxon>
        <taxon>Deinococcota</taxon>
        <taxon>Deinococci</taxon>
        <taxon>Deinococcales</taxon>
        <taxon>Deinococcaceae</taxon>
        <taxon>Deinococcus</taxon>
    </lineage>
</organism>
<protein>
    <submittedName>
        <fullName evidence="2">Uncharacterized protein</fullName>
    </submittedName>
</protein>
<dbReference type="AlphaFoldDB" id="A0A8H9L9Y7"/>
<feature type="transmembrane region" description="Helical" evidence="1">
    <location>
        <begin position="39"/>
        <end position="57"/>
    </location>
</feature>
<reference evidence="3" key="1">
    <citation type="journal article" date="2019" name="Int. J. Syst. Evol. Microbiol.">
        <title>The Global Catalogue of Microorganisms (GCM) 10K type strain sequencing project: providing services to taxonomists for standard genome sequencing and annotation.</title>
        <authorList>
            <consortium name="The Broad Institute Genomics Platform"/>
            <consortium name="The Broad Institute Genome Sequencing Center for Infectious Disease"/>
            <person name="Wu L."/>
            <person name="Ma J."/>
        </authorList>
    </citation>
    <scope>NUCLEOTIDE SEQUENCE [LARGE SCALE GENOMIC DNA]</scope>
    <source>
        <strain evidence="3">JCM 31047</strain>
    </source>
</reference>
<comment type="caution">
    <text evidence="2">The sequence shown here is derived from an EMBL/GenBank/DDBJ whole genome shotgun (WGS) entry which is preliminary data.</text>
</comment>
<keyword evidence="1" id="KW-0812">Transmembrane</keyword>
<keyword evidence="3" id="KW-1185">Reference proteome</keyword>
<dbReference type="EMBL" id="BMQG01000012">
    <property type="protein sequence ID" value="GGM52448.1"/>
    <property type="molecule type" value="Genomic_DNA"/>
</dbReference>
<evidence type="ECO:0000256" key="1">
    <source>
        <dbReference type="SAM" id="Phobius"/>
    </source>
</evidence>
<evidence type="ECO:0000313" key="3">
    <source>
        <dbReference type="Proteomes" id="UP000600547"/>
    </source>
</evidence>
<keyword evidence="1" id="KW-0472">Membrane</keyword>
<dbReference type="Proteomes" id="UP000600547">
    <property type="component" value="Unassembled WGS sequence"/>
</dbReference>
<name>A0A8H9L9Y7_9DEIO</name>
<proteinExistence type="predicted"/>
<feature type="transmembrane region" description="Helical" evidence="1">
    <location>
        <begin position="64"/>
        <end position="83"/>
    </location>
</feature>
<evidence type="ECO:0000313" key="2">
    <source>
        <dbReference type="EMBL" id="GGM52448.1"/>
    </source>
</evidence>
<gene>
    <name evidence="2" type="ORF">GCM10008956_30670</name>
</gene>
<keyword evidence="1" id="KW-1133">Transmembrane helix</keyword>
<sequence>MGGMTLPLLLCTLIALTSGLHFGGRFAQAHHAGRSLLPATLAHGGVSTALVVVAALTDPTAARLLWLAVAAVSLIALATGALWRAPRLTRLALTDAPEALAPASRAA</sequence>
<accession>A0A8H9L9Y7</accession>